<dbReference type="SMART" id="SM00214">
    <property type="entry name" value="VWC"/>
    <property type="match status" value="9"/>
</dbReference>
<accession>A0AAE1KD15</accession>
<dbReference type="PROSITE" id="PS50184">
    <property type="entry name" value="VWFC_2"/>
    <property type="match status" value="1"/>
</dbReference>
<gene>
    <name evidence="3" type="ORF">Pcinc_025438</name>
</gene>
<reference evidence="3" key="1">
    <citation type="submission" date="2023-10" db="EMBL/GenBank/DDBJ databases">
        <title>Genome assemblies of two species of porcelain crab, Petrolisthes cinctipes and Petrolisthes manimaculis (Anomura: Porcellanidae).</title>
        <authorList>
            <person name="Angst P."/>
        </authorList>
    </citation>
    <scope>NUCLEOTIDE SEQUENCE</scope>
    <source>
        <strain evidence="3">PB745_01</strain>
        <tissue evidence="3">Gill</tissue>
    </source>
</reference>
<evidence type="ECO:0000313" key="3">
    <source>
        <dbReference type="EMBL" id="KAK3869243.1"/>
    </source>
</evidence>
<dbReference type="EMBL" id="JAWQEG010002862">
    <property type="protein sequence ID" value="KAK3869243.1"/>
    <property type="molecule type" value="Genomic_DNA"/>
</dbReference>
<keyword evidence="1" id="KW-0732">Signal</keyword>
<protein>
    <recommendedName>
        <fullName evidence="2">VWFC domain-containing protein</fullName>
    </recommendedName>
</protein>
<feature type="signal peptide" evidence="1">
    <location>
        <begin position="1"/>
        <end position="27"/>
    </location>
</feature>
<dbReference type="SUPFAM" id="SSF57603">
    <property type="entry name" value="FnI-like domain"/>
    <property type="match status" value="2"/>
</dbReference>
<dbReference type="Proteomes" id="UP001286313">
    <property type="component" value="Unassembled WGS sequence"/>
</dbReference>
<dbReference type="InterPro" id="IPR001007">
    <property type="entry name" value="VWF_dom"/>
</dbReference>
<evidence type="ECO:0000256" key="1">
    <source>
        <dbReference type="SAM" id="SignalP"/>
    </source>
</evidence>
<sequence>MEGVRRPPYWLLILVTLTTQNSLLVSATNKLLPGRVRPVTRDCEEAWECCRFPTTSQEYNNCCLGHKCCPSCVGVSKGCCYNSLIHLWGSVVETLPEACLNLVCAATLTPIPPYLTASLVLVPWDPQLCQEKPCNVDPNQLRCVDHTGLVRNVGDVWFPDRCHRCRCVEGNRVECQEVPVRCPVRPHSSCVEVPAPCCPNWNCKSQSGCIDEKGSHRELHSAWQVDECTWHVCTQTGVQKQTITCPPKPSFNCRAIDVEGECCPQWQCGRDCSVVSCPADPPGNDCQPVHDPLSCCPSWNCSGCYDDDGVYHELHSSWQPDPCTTILCSEAGLKILKIPCLPPPHQNCQAQTKPGQCCPTWTCGDDCSVLCPPPPHSSCTPYKPPLACCNEWNCSGCVDAEGNLHPLYSQWQAGPCTQQVCLPDGIVNMTKECPSPPHHNCQPKPRPGDCCPEWKCGPDCIAVSCILDPPGGDCQPVQDPLSCCPTYNCSGCYDDGVYHELHTSWQPDSCTTVFCTETGLKRMSVKCPPPPHHNCQSKTNPGDCCPVWVCGPDCSRVLCEGPPHPSCTPRKQPLDCCNKWNCSGCVDKAGVYHQPMSTWGKELCSLYMCVPGGLITTIPVHCPPFDPSNPPHPNCLEVQPEGECCPEWECGPDCRLVRCPGPPSPLCTSHLPRLACCYVYNCRYLLGYSTPLRVSLDFSVNQVPSLQLYLSIITQRSSNSGCTDEEGVHRELGEEWSLIDDPCTTHRCTPDGIMVAQIFCDIPTKPHPSCQLYTPPGECCPSWMCGSECEDDAGVLHALYSHWQSGPCTYHMCTKEGIITRNMTCDLPDQPHSSCTKYLPPGECCPVWHCSRQCVDSSGTKRDVGEEWRSDDCTLHKCTSQGSFTIDLYEVCEIQEPPTHTCELVKEPGECCPQWICH</sequence>
<comment type="caution">
    <text evidence="3">The sequence shown here is derived from an EMBL/GenBank/DDBJ whole genome shotgun (WGS) entry which is preliminary data.</text>
</comment>
<feature type="chain" id="PRO_5042167294" description="VWFC domain-containing protein" evidence="1">
    <location>
        <begin position="28"/>
        <end position="918"/>
    </location>
</feature>
<organism evidence="3 4">
    <name type="scientific">Petrolisthes cinctipes</name>
    <name type="common">Flat porcelain crab</name>
    <dbReference type="NCBI Taxonomy" id="88211"/>
    <lineage>
        <taxon>Eukaryota</taxon>
        <taxon>Metazoa</taxon>
        <taxon>Ecdysozoa</taxon>
        <taxon>Arthropoda</taxon>
        <taxon>Crustacea</taxon>
        <taxon>Multicrustacea</taxon>
        <taxon>Malacostraca</taxon>
        <taxon>Eumalacostraca</taxon>
        <taxon>Eucarida</taxon>
        <taxon>Decapoda</taxon>
        <taxon>Pleocyemata</taxon>
        <taxon>Anomura</taxon>
        <taxon>Galatheoidea</taxon>
        <taxon>Porcellanidae</taxon>
        <taxon>Petrolisthes</taxon>
    </lineage>
</organism>
<proteinExistence type="predicted"/>
<dbReference type="AlphaFoldDB" id="A0AAE1KD15"/>
<keyword evidence="4" id="KW-1185">Reference proteome</keyword>
<evidence type="ECO:0000259" key="2">
    <source>
        <dbReference type="PROSITE" id="PS50184"/>
    </source>
</evidence>
<evidence type="ECO:0000313" key="4">
    <source>
        <dbReference type="Proteomes" id="UP001286313"/>
    </source>
</evidence>
<name>A0AAE1KD15_PETCI</name>
<feature type="domain" description="VWFC" evidence="2">
    <location>
        <begin position="141"/>
        <end position="204"/>
    </location>
</feature>